<keyword evidence="2" id="KW-1185">Reference proteome</keyword>
<dbReference type="EMBL" id="CM023479">
    <property type="protein sequence ID" value="KAH7973585.1"/>
    <property type="molecule type" value="Genomic_DNA"/>
</dbReference>
<proteinExistence type="predicted"/>
<accession>A0ACB8DM44</accession>
<dbReference type="Proteomes" id="UP000821865">
    <property type="component" value="Chromosome 10"/>
</dbReference>
<organism evidence="1 2">
    <name type="scientific">Dermacentor silvarum</name>
    <name type="common">Tick</name>
    <dbReference type="NCBI Taxonomy" id="543639"/>
    <lineage>
        <taxon>Eukaryota</taxon>
        <taxon>Metazoa</taxon>
        <taxon>Ecdysozoa</taxon>
        <taxon>Arthropoda</taxon>
        <taxon>Chelicerata</taxon>
        <taxon>Arachnida</taxon>
        <taxon>Acari</taxon>
        <taxon>Parasitiformes</taxon>
        <taxon>Ixodida</taxon>
        <taxon>Ixodoidea</taxon>
        <taxon>Ixodidae</taxon>
        <taxon>Rhipicephalinae</taxon>
        <taxon>Dermacentor</taxon>
    </lineage>
</organism>
<evidence type="ECO:0000313" key="2">
    <source>
        <dbReference type="Proteomes" id="UP000821865"/>
    </source>
</evidence>
<evidence type="ECO:0000313" key="1">
    <source>
        <dbReference type="EMBL" id="KAH7973585.1"/>
    </source>
</evidence>
<gene>
    <name evidence="1" type="ORF">HPB49_002814</name>
</gene>
<comment type="caution">
    <text evidence="1">The sequence shown here is derived from an EMBL/GenBank/DDBJ whole genome shotgun (WGS) entry which is preliminary data.</text>
</comment>
<name>A0ACB8DM44_DERSI</name>
<sequence>MGRAPNASNLTDSFEDVHRKEAERGGPCNGSPQRTEDEDEELNSFPNLQESGHRGHSVTGSPSWSKPRWNSGINRDHCPDIGHCVHSGSNKVVNKRGRIGPHPLGLCWQRANRNRIRRHQPVHAAARLDIGPTFALIRRPADAGLVVRQIYKRTTSVNPVASFAGALISRGPSSATKNIGEEVLELEPGGNPSMEKPVSNINPRNL</sequence>
<protein>
    <submittedName>
        <fullName evidence="1">Uncharacterized protein</fullName>
    </submittedName>
</protein>
<reference evidence="1" key="1">
    <citation type="submission" date="2020-05" db="EMBL/GenBank/DDBJ databases">
        <title>Large-scale comparative analyses of tick genomes elucidate their genetic diversity and vector capacities.</title>
        <authorList>
            <person name="Jia N."/>
            <person name="Wang J."/>
            <person name="Shi W."/>
            <person name="Du L."/>
            <person name="Sun Y."/>
            <person name="Zhan W."/>
            <person name="Jiang J."/>
            <person name="Wang Q."/>
            <person name="Zhang B."/>
            <person name="Ji P."/>
            <person name="Sakyi L.B."/>
            <person name="Cui X."/>
            <person name="Yuan T."/>
            <person name="Jiang B."/>
            <person name="Yang W."/>
            <person name="Lam T.T.-Y."/>
            <person name="Chang Q."/>
            <person name="Ding S."/>
            <person name="Wang X."/>
            <person name="Zhu J."/>
            <person name="Ruan X."/>
            <person name="Zhao L."/>
            <person name="Wei J."/>
            <person name="Que T."/>
            <person name="Du C."/>
            <person name="Cheng J."/>
            <person name="Dai P."/>
            <person name="Han X."/>
            <person name="Huang E."/>
            <person name="Gao Y."/>
            <person name="Liu J."/>
            <person name="Shao H."/>
            <person name="Ye R."/>
            <person name="Li L."/>
            <person name="Wei W."/>
            <person name="Wang X."/>
            <person name="Wang C."/>
            <person name="Yang T."/>
            <person name="Huo Q."/>
            <person name="Li W."/>
            <person name="Guo W."/>
            <person name="Chen H."/>
            <person name="Zhou L."/>
            <person name="Ni X."/>
            <person name="Tian J."/>
            <person name="Zhou Y."/>
            <person name="Sheng Y."/>
            <person name="Liu T."/>
            <person name="Pan Y."/>
            <person name="Xia L."/>
            <person name="Li J."/>
            <person name="Zhao F."/>
            <person name="Cao W."/>
        </authorList>
    </citation>
    <scope>NUCLEOTIDE SEQUENCE</scope>
    <source>
        <strain evidence="1">Dsil-2018</strain>
    </source>
</reference>